<evidence type="ECO:0000313" key="3">
    <source>
        <dbReference type="Proteomes" id="UP000650524"/>
    </source>
</evidence>
<evidence type="ECO:0000259" key="1">
    <source>
        <dbReference type="Pfam" id="PF05239"/>
    </source>
</evidence>
<dbReference type="Proteomes" id="UP000650524">
    <property type="component" value="Unassembled WGS sequence"/>
</dbReference>
<feature type="domain" description="PRC-barrel" evidence="1">
    <location>
        <begin position="128"/>
        <end position="184"/>
    </location>
</feature>
<dbReference type="EMBL" id="JACNJD010000223">
    <property type="protein sequence ID" value="MBC8177670.1"/>
    <property type="molecule type" value="Genomic_DNA"/>
</dbReference>
<protein>
    <submittedName>
        <fullName evidence="2">PRC-barrel domain-containing protein</fullName>
    </submittedName>
</protein>
<dbReference type="InterPro" id="IPR014747">
    <property type="entry name" value="Bac_photo_RC_H_C"/>
</dbReference>
<dbReference type="InterPro" id="IPR027275">
    <property type="entry name" value="PRC-brl_dom"/>
</dbReference>
<reference evidence="2 3" key="1">
    <citation type="submission" date="2020-08" db="EMBL/GenBank/DDBJ databases">
        <title>Bridging the membrane lipid divide: bacteria of the FCB group superphylum have the potential to synthesize archaeal ether lipids.</title>
        <authorList>
            <person name="Villanueva L."/>
            <person name="Von Meijenfeldt F.A.B."/>
            <person name="Westbye A.B."/>
            <person name="Yadav S."/>
            <person name="Hopmans E.C."/>
            <person name="Dutilh B.E."/>
            <person name="Sinninghe Damste J.S."/>
        </authorList>
    </citation>
    <scope>NUCLEOTIDE SEQUENCE [LARGE SCALE GENOMIC DNA]</scope>
    <source>
        <strain evidence="2">NIOZ-UU27</strain>
    </source>
</reference>
<dbReference type="SUPFAM" id="SSF50346">
    <property type="entry name" value="PRC-barrel domain"/>
    <property type="match status" value="2"/>
</dbReference>
<proteinExistence type="predicted"/>
<name>A0A8J6N0M8_9DELT</name>
<dbReference type="GO" id="GO:0019684">
    <property type="term" value="P:photosynthesis, light reaction"/>
    <property type="evidence" value="ECO:0007669"/>
    <property type="project" value="InterPro"/>
</dbReference>
<dbReference type="InterPro" id="IPR011033">
    <property type="entry name" value="PRC_barrel-like_sf"/>
</dbReference>
<gene>
    <name evidence="2" type="ORF">H8E19_09725</name>
</gene>
<dbReference type="Pfam" id="PF05239">
    <property type="entry name" value="PRC"/>
    <property type="match status" value="1"/>
</dbReference>
<dbReference type="GO" id="GO:0030077">
    <property type="term" value="C:plasma membrane light-harvesting complex"/>
    <property type="evidence" value="ECO:0007669"/>
    <property type="project" value="InterPro"/>
</dbReference>
<dbReference type="Gene3D" id="3.90.50.10">
    <property type="entry name" value="Photosynthetic Reaction Center, subunit H, domain 2"/>
    <property type="match status" value="1"/>
</dbReference>
<comment type="caution">
    <text evidence="2">The sequence shown here is derived from an EMBL/GenBank/DDBJ whole genome shotgun (WGS) entry which is preliminary data.</text>
</comment>
<organism evidence="2 3">
    <name type="scientific">Candidatus Desulfacyla euxinica</name>
    <dbReference type="NCBI Taxonomy" id="2841693"/>
    <lineage>
        <taxon>Bacteria</taxon>
        <taxon>Deltaproteobacteria</taxon>
        <taxon>Candidatus Desulfacyla</taxon>
    </lineage>
</organism>
<accession>A0A8J6N0M8</accession>
<dbReference type="AlphaFoldDB" id="A0A8J6N0M8"/>
<evidence type="ECO:0000313" key="2">
    <source>
        <dbReference type="EMBL" id="MBC8177670.1"/>
    </source>
</evidence>
<sequence length="201" mass="22732">MDIPIGADVECSDGRIGRLTNIILNPATQTVTHVVVKEHDFPGLERLVPEESINRSTRDTVYLSMDKKKFGELEDFVQTEFLSSEVPAFMADPYLMWPMDTWVPPILEHKMIPAGELAFRKGAKVSASDGHVGQVDEFLVEKESGHITHLVLREGHLWGKKNVYVPVDQIERFEGKVVYLKMDKKSVEDLPVIEKDKSGEE</sequence>